<dbReference type="EMBL" id="CARXXK010000004">
    <property type="protein sequence ID" value="CAI6365459.1"/>
    <property type="molecule type" value="Genomic_DNA"/>
</dbReference>
<comment type="caution">
    <text evidence="1">The sequence shown here is derived from an EMBL/GenBank/DDBJ whole genome shotgun (WGS) entry which is preliminary data.</text>
</comment>
<dbReference type="AlphaFoldDB" id="A0AAV0XAM5"/>
<name>A0AAV0XAM5_9HEMI</name>
<proteinExistence type="predicted"/>
<organism evidence="1 2">
    <name type="scientific">Macrosiphum euphorbiae</name>
    <name type="common">potato aphid</name>
    <dbReference type="NCBI Taxonomy" id="13131"/>
    <lineage>
        <taxon>Eukaryota</taxon>
        <taxon>Metazoa</taxon>
        <taxon>Ecdysozoa</taxon>
        <taxon>Arthropoda</taxon>
        <taxon>Hexapoda</taxon>
        <taxon>Insecta</taxon>
        <taxon>Pterygota</taxon>
        <taxon>Neoptera</taxon>
        <taxon>Paraneoptera</taxon>
        <taxon>Hemiptera</taxon>
        <taxon>Sternorrhyncha</taxon>
        <taxon>Aphidomorpha</taxon>
        <taxon>Aphidoidea</taxon>
        <taxon>Aphididae</taxon>
        <taxon>Macrosiphini</taxon>
        <taxon>Macrosiphum</taxon>
    </lineage>
</organism>
<evidence type="ECO:0000313" key="1">
    <source>
        <dbReference type="EMBL" id="CAI6365459.1"/>
    </source>
</evidence>
<keyword evidence="2" id="KW-1185">Reference proteome</keyword>
<sequence>MNFGSETETVILSNGVENLKDELYVYLGSENSAYNPGNIVSTAPSASNPLKLRPQSVVVLTDKLIEPETIDTQNAGTRIGSTLISLLGAVLLLRHFL</sequence>
<accession>A0AAV0XAM5</accession>
<dbReference type="Proteomes" id="UP001160148">
    <property type="component" value="Unassembled WGS sequence"/>
</dbReference>
<protein>
    <submittedName>
        <fullName evidence="1">Uncharacterized protein</fullName>
    </submittedName>
</protein>
<gene>
    <name evidence="1" type="ORF">MEUPH1_LOCUS20167</name>
</gene>
<reference evidence="1 2" key="1">
    <citation type="submission" date="2023-01" db="EMBL/GenBank/DDBJ databases">
        <authorList>
            <person name="Whitehead M."/>
        </authorList>
    </citation>
    <scope>NUCLEOTIDE SEQUENCE [LARGE SCALE GENOMIC DNA]</scope>
</reference>
<evidence type="ECO:0000313" key="2">
    <source>
        <dbReference type="Proteomes" id="UP001160148"/>
    </source>
</evidence>